<evidence type="ECO:0000256" key="1">
    <source>
        <dbReference type="ARBA" id="ARBA00004141"/>
    </source>
</evidence>
<keyword evidence="2" id="KW-0813">Transport</keyword>
<evidence type="ECO:0000256" key="6">
    <source>
        <dbReference type="SAM" id="Phobius"/>
    </source>
</evidence>
<feature type="transmembrane region" description="Helical" evidence="6">
    <location>
        <begin position="246"/>
        <end position="267"/>
    </location>
</feature>
<comment type="subcellular location">
    <subcellularLocation>
        <location evidence="1">Membrane</location>
        <topology evidence="1">Multi-pass membrane protein</topology>
    </subcellularLocation>
</comment>
<gene>
    <name evidence="8" type="ORF">G7Y89_g13930</name>
</gene>
<keyword evidence="9" id="KW-1185">Reference proteome</keyword>
<evidence type="ECO:0000256" key="5">
    <source>
        <dbReference type="ARBA" id="ARBA00023136"/>
    </source>
</evidence>
<protein>
    <recommendedName>
        <fullName evidence="7">Major facilitator superfamily (MFS) profile domain-containing protein</fullName>
    </recommendedName>
</protein>
<dbReference type="InterPro" id="IPR036259">
    <property type="entry name" value="MFS_trans_sf"/>
</dbReference>
<dbReference type="Gene3D" id="1.20.1720.10">
    <property type="entry name" value="Multidrug resistance protein D"/>
    <property type="match status" value="1"/>
</dbReference>
<feature type="transmembrane region" description="Helical" evidence="6">
    <location>
        <begin position="130"/>
        <end position="156"/>
    </location>
</feature>
<feature type="transmembrane region" description="Helical" evidence="6">
    <location>
        <begin position="311"/>
        <end position="329"/>
    </location>
</feature>
<feature type="transmembrane region" description="Helical" evidence="6">
    <location>
        <begin position="55"/>
        <end position="74"/>
    </location>
</feature>
<dbReference type="SUPFAM" id="SSF103473">
    <property type="entry name" value="MFS general substrate transporter"/>
    <property type="match status" value="1"/>
</dbReference>
<proteinExistence type="predicted"/>
<feature type="domain" description="Major facilitator superfamily (MFS) profile" evidence="7">
    <location>
        <begin position="1"/>
        <end position="465"/>
    </location>
</feature>
<dbReference type="InterPro" id="IPR011701">
    <property type="entry name" value="MFS"/>
</dbReference>
<feature type="transmembrane region" description="Helical" evidence="6">
    <location>
        <begin position="279"/>
        <end position="299"/>
    </location>
</feature>
<feature type="transmembrane region" description="Helical" evidence="6">
    <location>
        <begin position="373"/>
        <end position="396"/>
    </location>
</feature>
<dbReference type="PANTHER" id="PTHR42718:SF9">
    <property type="entry name" value="MAJOR FACILITATOR SUPERFAMILY MULTIDRUG TRANSPORTER MFSC"/>
    <property type="match status" value="1"/>
</dbReference>
<feature type="transmembrane region" description="Helical" evidence="6">
    <location>
        <begin position="177"/>
        <end position="197"/>
    </location>
</feature>
<accession>A0A8H4R5Z5</accession>
<reference evidence="8 9" key="1">
    <citation type="submission" date="2020-03" db="EMBL/GenBank/DDBJ databases">
        <title>Draft Genome Sequence of Cudoniella acicularis.</title>
        <authorList>
            <person name="Buettner E."/>
            <person name="Kellner H."/>
        </authorList>
    </citation>
    <scope>NUCLEOTIDE SEQUENCE [LARGE SCALE GENOMIC DNA]</scope>
    <source>
        <strain evidence="8 9">DSM 108380</strain>
    </source>
</reference>
<feature type="transmembrane region" description="Helical" evidence="6">
    <location>
        <begin position="209"/>
        <end position="226"/>
    </location>
</feature>
<organism evidence="8 9">
    <name type="scientific">Cudoniella acicularis</name>
    <dbReference type="NCBI Taxonomy" id="354080"/>
    <lineage>
        <taxon>Eukaryota</taxon>
        <taxon>Fungi</taxon>
        <taxon>Dikarya</taxon>
        <taxon>Ascomycota</taxon>
        <taxon>Pezizomycotina</taxon>
        <taxon>Leotiomycetes</taxon>
        <taxon>Helotiales</taxon>
        <taxon>Tricladiaceae</taxon>
        <taxon>Cudoniella</taxon>
    </lineage>
</organism>
<keyword evidence="5 6" id="KW-0472">Membrane</keyword>
<dbReference type="PROSITE" id="PS50850">
    <property type="entry name" value="MFS"/>
    <property type="match status" value="1"/>
</dbReference>
<dbReference type="GO" id="GO:0022857">
    <property type="term" value="F:transmembrane transporter activity"/>
    <property type="evidence" value="ECO:0007669"/>
    <property type="project" value="InterPro"/>
</dbReference>
<dbReference type="EMBL" id="JAAMPI010001722">
    <property type="protein sequence ID" value="KAF4624244.1"/>
    <property type="molecule type" value="Genomic_DNA"/>
</dbReference>
<evidence type="ECO:0000256" key="2">
    <source>
        <dbReference type="ARBA" id="ARBA00022448"/>
    </source>
</evidence>
<dbReference type="Pfam" id="PF07690">
    <property type="entry name" value="MFS_1"/>
    <property type="match status" value="1"/>
</dbReference>
<name>A0A8H4R5Z5_9HELO</name>
<evidence type="ECO:0000259" key="7">
    <source>
        <dbReference type="PROSITE" id="PS50850"/>
    </source>
</evidence>
<feature type="transmembrane region" description="Helical" evidence="6">
    <location>
        <begin position="12"/>
        <end position="35"/>
    </location>
</feature>
<dbReference type="Gene3D" id="1.20.1250.20">
    <property type="entry name" value="MFS general substrate transporter like domains"/>
    <property type="match status" value="1"/>
</dbReference>
<dbReference type="AlphaFoldDB" id="A0A8H4R5Z5"/>
<evidence type="ECO:0000313" key="9">
    <source>
        <dbReference type="Proteomes" id="UP000566819"/>
    </source>
</evidence>
<evidence type="ECO:0000256" key="3">
    <source>
        <dbReference type="ARBA" id="ARBA00022692"/>
    </source>
</evidence>
<dbReference type="PANTHER" id="PTHR42718">
    <property type="entry name" value="MAJOR FACILITATOR SUPERFAMILY MULTIDRUG TRANSPORTER MFSC"/>
    <property type="match status" value="1"/>
</dbReference>
<dbReference type="Proteomes" id="UP000566819">
    <property type="component" value="Unassembled WGS sequence"/>
</dbReference>
<feature type="transmembrane region" description="Helical" evidence="6">
    <location>
        <begin position="335"/>
        <end position="361"/>
    </location>
</feature>
<sequence>MSSAIEVVSKRSWLRWVQLAIVSGALQWVLTAYSLTYGGFLVIGGRLGDIFGQEATLKISMAFFNIFTLACVLAPTQIGLVVSRAFQGIVASFTILAAQASVARLFPEPHMQGLALSWWGPSDSLGFASYLWRLIHVPVDLALGESFLLVLALFLIRDITPPPTGKTLTWKQIVSRCDPVGAILSITSVILLIYALTLGNTDGWSNGDVISTIVITILSLLVLVYVEAKVVPYPLVPNHLWTGGKLPIGCLLAALTYAVWQGANYFLTLELQSFGFSPLSTAVRFLPLGVTAFLINMVLPHLLQPIGSYKILIASWIFAIAGVVLLALIGDGSDYWRYCFLGMILYILGVSSVYFVSMVTVVGSAPPEDQGAVAGVCNMSLNVGGAVLGLVILTVINDSVASKMEERTQETPRSVDTVQHFTVPSDGLLLVWRCPSYTTESVKLSFQKLKKHLKKPQRLLNHLEL</sequence>
<evidence type="ECO:0000313" key="8">
    <source>
        <dbReference type="EMBL" id="KAF4624244.1"/>
    </source>
</evidence>
<dbReference type="GO" id="GO:0016020">
    <property type="term" value="C:membrane"/>
    <property type="evidence" value="ECO:0007669"/>
    <property type="project" value="UniProtKB-SubCell"/>
</dbReference>
<evidence type="ECO:0000256" key="4">
    <source>
        <dbReference type="ARBA" id="ARBA00022989"/>
    </source>
</evidence>
<feature type="transmembrane region" description="Helical" evidence="6">
    <location>
        <begin position="86"/>
        <end position="106"/>
    </location>
</feature>
<dbReference type="OrthoDB" id="440755at2759"/>
<keyword evidence="3 6" id="KW-0812">Transmembrane</keyword>
<keyword evidence="4 6" id="KW-1133">Transmembrane helix</keyword>
<dbReference type="InterPro" id="IPR020846">
    <property type="entry name" value="MFS_dom"/>
</dbReference>
<comment type="caution">
    <text evidence="8">The sequence shown here is derived from an EMBL/GenBank/DDBJ whole genome shotgun (WGS) entry which is preliminary data.</text>
</comment>